<keyword evidence="2" id="KW-0472">Membrane</keyword>
<dbReference type="PANTHER" id="PTHR46484">
    <property type="entry name" value="SI:CH211-171H4.5-RELATED"/>
    <property type="match status" value="1"/>
</dbReference>
<dbReference type="RefSeq" id="XP_018529382.1">
    <property type="nucleotide sequence ID" value="XM_018673866.2"/>
</dbReference>
<feature type="compositionally biased region" description="Basic and acidic residues" evidence="1">
    <location>
        <begin position="392"/>
        <end position="407"/>
    </location>
</feature>
<dbReference type="InterPro" id="IPR003599">
    <property type="entry name" value="Ig_sub"/>
</dbReference>
<dbReference type="KEGG" id="lcf:108881746"/>
<evidence type="ECO:0000256" key="2">
    <source>
        <dbReference type="SAM" id="Phobius"/>
    </source>
</evidence>
<dbReference type="InterPro" id="IPR013783">
    <property type="entry name" value="Ig-like_fold"/>
</dbReference>
<reference evidence="6 7" key="1">
    <citation type="submission" date="2025-04" db="UniProtKB">
        <authorList>
            <consortium name="RefSeq"/>
        </authorList>
    </citation>
    <scope>IDENTIFICATION</scope>
    <source>
        <tissue evidence="6 7">Brain</tissue>
    </source>
</reference>
<dbReference type="RefSeq" id="XP_018529381.1">
    <property type="nucleotide sequence ID" value="XM_018673865.2"/>
</dbReference>
<dbReference type="InterPro" id="IPR036179">
    <property type="entry name" value="Ig-like_dom_sf"/>
</dbReference>
<keyword evidence="3" id="KW-0732">Signal</keyword>
<proteinExistence type="predicted"/>
<keyword evidence="2" id="KW-1133">Transmembrane helix</keyword>
<feature type="compositionally biased region" description="Basic and acidic residues" evidence="1">
    <location>
        <begin position="416"/>
        <end position="432"/>
    </location>
</feature>
<dbReference type="PROSITE" id="PS50835">
    <property type="entry name" value="IG_LIKE"/>
    <property type="match status" value="2"/>
</dbReference>
<accession>A0AAJ7LS99</accession>
<evidence type="ECO:0000256" key="1">
    <source>
        <dbReference type="SAM" id="MobiDB-lite"/>
    </source>
</evidence>
<keyword evidence="2" id="KW-0812">Transmembrane</keyword>
<gene>
    <name evidence="6 7" type="primary">LOC108881746</name>
</gene>
<dbReference type="AlphaFoldDB" id="A0AAJ7LS99"/>
<evidence type="ECO:0000313" key="7">
    <source>
        <dbReference type="RefSeq" id="XP_018529382.1"/>
    </source>
</evidence>
<evidence type="ECO:0000313" key="6">
    <source>
        <dbReference type="RefSeq" id="XP_018529381.1"/>
    </source>
</evidence>
<evidence type="ECO:0000259" key="4">
    <source>
        <dbReference type="PROSITE" id="PS50835"/>
    </source>
</evidence>
<name>A0AAJ7LS99_LATCA</name>
<keyword evidence="6 7" id="KW-0675">Receptor</keyword>
<dbReference type="SUPFAM" id="SSF48726">
    <property type="entry name" value="Immunoglobulin"/>
    <property type="match status" value="3"/>
</dbReference>
<feature type="transmembrane region" description="Helical" evidence="2">
    <location>
        <begin position="348"/>
        <end position="372"/>
    </location>
</feature>
<feature type="domain" description="Ig-like" evidence="4">
    <location>
        <begin position="257"/>
        <end position="339"/>
    </location>
</feature>
<feature type="region of interest" description="Disordered" evidence="1">
    <location>
        <begin position="380"/>
        <end position="440"/>
    </location>
</feature>
<dbReference type="Pfam" id="PF13895">
    <property type="entry name" value="Ig_2"/>
    <property type="match status" value="1"/>
</dbReference>
<dbReference type="SMART" id="SM00409">
    <property type="entry name" value="IG"/>
    <property type="match status" value="3"/>
</dbReference>
<dbReference type="GeneID" id="108881746"/>
<dbReference type="Gene3D" id="2.60.40.10">
    <property type="entry name" value="Immunoglobulins"/>
    <property type="match status" value="3"/>
</dbReference>
<sequence length="463" mass="51116">MAALCVNTVTVHVLLSVFFLSGALDGCPDKSDLFITVPQGMEALSGSCLQIPCNYSTKPTRQQQLDSNTERFGLWLKNSHSPLKEENVVFDSSKTDKKYTMNITGNLSQNYCTTLFYNVTTEHTGTYYFRLKGSPFRASAICDHLDIIVKDSPQSPTIKISGELREKESLSITCSALTPCPHSPPKLTWSLQQDSANKLEENKDRTFTAIIQETIILSDKHDGYNITCSAGYPVNEGQGVKIKTAGDKITLNVSYAPKDTSASISPSVLESVGGLVNLTCSSRANPPVSNFTLFKRSRYEPMNISREGLFSFFATEGGAYFCVATNDVGNETSTDIYLTIKSEGELQWLLITGLIIGIICLIIIVIIIVCVWRSKSTNETAQQTQSQTGEELTVKESASKTEEENVHYGEINFSNLRHEPPPDSQRDSRQEQDTVYAQVKVSGTVNRSTYTSDGLDDLYTQVK</sequence>
<dbReference type="PANTHER" id="PTHR46484:SF8">
    <property type="entry name" value="B-CELL RECEPTOR CD22-LIKE-RELATED"/>
    <property type="match status" value="1"/>
</dbReference>
<dbReference type="InterPro" id="IPR007110">
    <property type="entry name" value="Ig-like_dom"/>
</dbReference>
<feature type="compositionally biased region" description="Polar residues" evidence="1">
    <location>
        <begin position="380"/>
        <end position="390"/>
    </location>
</feature>
<feature type="chain" id="PRO_5044708970" evidence="3">
    <location>
        <begin position="27"/>
        <end position="463"/>
    </location>
</feature>
<protein>
    <submittedName>
        <fullName evidence="6 7">B-cell receptor CD22</fullName>
    </submittedName>
</protein>
<organism evidence="5 7">
    <name type="scientific">Lates calcarifer</name>
    <name type="common">Barramundi</name>
    <name type="synonym">Holocentrus calcarifer</name>
    <dbReference type="NCBI Taxonomy" id="8187"/>
    <lineage>
        <taxon>Eukaryota</taxon>
        <taxon>Metazoa</taxon>
        <taxon>Chordata</taxon>
        <taxon>Craniata</taxon>
        <taxon>Vertebrata</taxon>
        <taxon>Euteleostomi</taxon>
        <taxon>Actinopterygii</taxon>
        <taxon>Neopterygii</taxon>
        <taxon>Teleostei</taxon>
        <taxon>Neoteleostei</taxon>
        <taxon>Acanthomorphata</taxon>
        <taxon>Carangaria</taxon>
        <taxon>Carangaria incertae sedis</taxon>
        <taxon>Centropomidae</taxon>
        <taxon>Lates</taxon>
    </lineage>
</organism>
<dbReference type="Proteomes" id="UP000694890">
    <property type="component" value="Linkage group LG24"/>
</dbReference>
<evidence type="ECO:0000313" key="5">
    <source>
        <dbReference type="Proteomes" id="UP000694890"/>
    </source>
</evidence>
<feature type="signal peptide" evidence="3">
    <location>
        <begin position="1"/>
        <end position="26"/>
    </location>
</feature>
<feature type="domain" description="Ig-like" evidence="4">
    <location>
        <begin position="156"/>
        <end position="254"/>
    </location>
</feature>
<evidence type="ECO:0000256" key="3">
    <source>
        <dbReference type="SAM" id="SignalP"/>
    </source>
</evidence>